<dbReference type="Proteomes" id="UP001153269">
    <property type="component" value="Unassembled WGS sequence"/>
</dbReference>
<name>A0A9N7UT19_PLEPL</name>
<proteinExistence type="predicted"/>
<feature type="region of interest" description="Disordered" evidence="1">
    <location>
        <begin position="1"/>
        <end position="89"/>
    </location>
</feature>
<keyword evidence="3" id="KW-1185">Reference proteome</keyword>
<accession>A0A9N7UT19</accession>
<dbReference type="EMBL" id="CADEAL010002190">
    <property type="protein sequence ID" value="CAB1438629.1"/>
    <property type="molecule type" value="Genomic_DNA"/>
</dbReference>
<feature type="compositionally biased region" description="Basic and acidic residues" evidence="1">
    <location>
        <begin position="76"/>
        <end position="89"/>
    </location>
</feature>
<protein>
    <submittedName>
        <fullName evidence="2">Uncharacterized protein</fullName>
    </submittedName>
</protein>
<reference evidence="2" key="1">
    <citation type="submission" date="2020-03" db="EMBL/GenBank/DDBJ databases">
        <authorList>
            <person name="Weist P."/>
        </authorList>
    </citation>
    <scope>NUCLEOTIDE SEQUENCE</scope>
</reference>
<evidence type="ECO:0000313" key="3">
    <source>
        <dbReference type="Proteomes" id="UP001153269"/>
    </source>
</evidence>
<dbReference type="AlphaFoldDB" id="A0A9N7UT19"/>
<comment type="caution">
    <text evidence="2">The sequence shown here is derived from an EMBL/GenBank/DDBJ whole genome shotgun (WGS) entry which is preliminary data.</text>
</comment>
<organism evidence="2 3">
    <name type="scientific">Pleuronectes platessa</name>
    <name type="common">European plaice</name>
    <dbReference type="NCBI Taxonomy" id="8262"/>
    <lineage>
        <taxon>Eukaryota</taxon>
        <taxon>Metazoa</taxon>
        <taxon>Chordata</taxon>
        <taxon>Craniata</taxon>
        <taxon>Vertebrata</taxon>
        <taxon>Euteleostomi</taxon>
        <taxon>Actinopterygii</taxon>
        <taxon>Neopterygii</taxon>
        <taxon>Teleostei</taxon>
        <taxon>Neoteleostei</taxon>
        <taxon>Acanthomorphata</taxon>
        <taxon>Carangaria</taxon>
        <taxon>Pleuronectiformes</taxon>
        <taxon>Pleuronectoidei</taxon>
        <taxon>Pleuronectidae</taxon>
        <taxon>Pleuronectes</taxon>
    </lineage>
</organism>
<gene>
    <name evidence="2" type="ORF">PLEPLA_LOCUS26518</name>
</gene>
<evidence type="ECO:0000313" key="2">
    <source>
        <dbReference type="EMBL" id="CAB1438629.1"/>
    </source>
</evidence>
<sequence length="216" mass="24209">MSSPGGTIRTPCRIDGGGVSGDAMPPETPERPAVSSGGDKQFKTPRHSLTRPPPPLTRTGNGRRGGEKKEEKRRRGGEEKRRRGGEEERRKKLEWVKPFFSGWLQTFIHLGLRDRNQTAAPRRTSVMKAPLSLSTDVQDNNKVSLNCYYLWNLPNKPSCRSWGIVYSVLGTMLKTVFVRRKEERSVRAGGDVHGSGWSRDVFSFRVLSEDAPGGFR</sequence>
<evidence type="ECO:0000256" key="1">
    <source>
        <dbReference type="SAM" id="MobiDB-lite"/>
    </source>
</evidence>